<dbReference type="HOGENOM" id="CLU_106303_2_0_11"/>
<proteinExistence type="predicted"/>
<dbReference type="InterPro" id="IPR012545">
    <property type="entry name" value="DUF1697"/>
</dbReference>
<dbReference type="AlphaFoldDB" id="F6FQ54"/>
<protein>
    <recommendedName>
        <fullName evidence="3">DUF1697 domain-containing protein</fullName>
    </recommendedName>
</protein>
<evidence type="ECO:0008006" key="3">
    <source>
        <dbReference type="Google" id="ProtNLM"/>
    </source>
</evidence>
<evidence type="ECO:0000313" key="1">
    <source>
        <dbReference type="EMBL" id="AEG44860.1"/>
    </source>
</evidence>
<dbReference type="SUPFAM" id="SSF160379">
    <property type="entry name" value="SP0830-like"/>
    <property type="match status" value="1"/>
</dbReference>
<dbReference type="KEGG" id="iva:Isova_2134"/>
<dbReference type="Proteomes" id="UP000009236">
    <property type="component" value="Chromosome"/>
</dbReference>
<sequence>MTRYVALLRGIAPTNPSMRNENLRRVAEGLGLTGVRTVISSGNVLFDSDSGDRDALQQQLEAARPRELGFRSTSIVRSSHEIGRLLEADPFAGYEHGPASYLLVTFVQDRARWGDPAPTPPDGAAIDVVGAAHGAVFTVTDATARTTDVMGWLEKVYGTRISSRTWRTVLRLHRALE</sequence>
<accession>F6FQ54</accession>
<reference evidence="1 2" key="1">
    <citation type="submission" date="2011-05" db="EMBL/GenBank/DDBJ databases">
        <title>Complete sequence of Isoptericola variabilis 225.</title>
        <authorList>
            <consortium name="US DOE Joint Genome Institute"/>
            <person name="Lucas S."/>
            <person name="Han J."/>
            <person name="Lapidus A."/>
            <person name="Cheng J.-F."/>
            <person name="Goodwin L."/>
            <person name="Pitluck S."/>
            <person name="Peters L."/>
            <person name="Mikhailova N."/>
            <person name="Zeytun A."/>
            <person name="Han C."/>
            <person name="Tapia R."/>
            <person name="Land M."/>
            <person name="Hauser L."/>
            <person name="Kyrpides N."/>
            <person name="Ivanova N."/>
            <person name="Pagani I."/>
            <person name="Siebers A."/>
            <person name="Allgaier M."/>
            <person name="Thelen M."/>
            <person name="Hugenholtz P."/>
            <person name="Gladden J."/>
            <person name="Woyke T."/>
        </authorList>
    </citation>
    <scope>NUCLEOTIDE SEQUENCE [LARGE SCALE GENOMIC DNA]</scope>
    <source>
        <strain evidence="2">225</strain>
    </source>
</reference>
<gene>
    <name evidence="1" type="ordered locus">Isova_2134</name>
</gene>
<evidence type="ECO:0000313" key="2">
    <source>
        <dbReference type="Proteomes" id="UP000009236"/>
    </source>
</evidence>
<dbReference type="PIRSF" id="PIRSF008502">
    <property type="entry name" value="UCP008502"/>
    <property type="match status" value="1"/>
</dbReference>
<dbReference type="RefSeq" id="WP_013839251.1">
    <property type="nucleotide sequence ID" value="NC_015588.1"/>
</dbReference>
<dbReference type="Gene3D" id="3.30.70.1280">
    <property type="entry name" value="SP0830-like domains"/>
    <property type="match status" value="1"/>
</dbReference>
<dbReference type="PANTHER" id="PTHR36439">
    <property type="entry name" value="BLL4334 PROTEIN"/>
    <property type="match status" value="1"/>
</dbReference>
<organism evidence="2">
    <name type="scientific">Isoptericola variabilis (strain 225)</name>
    <dbReference type="NCBI Taxonomy" id="743718"/>
    <lineage>
        <taxon>Bacteria</taxon>
        <taxon>Bacillati</taxon>
        <taxon>Actinomycetota</taxon>
        <taxon>Actinomycetes</taxon>
        <taxon>Micrococcales</taxon>
        <taxon>Promicromonosporaceae</taxon>
        <taxon>Isoptericola</taxon>
    </lineage>
</organism>
<dbReference type="EMBL" id="CP002810">
    <property type="protein sequence ID" value="AEG44860.1"/>
    <property type="molecule type" value="Genomic_DNA"/>
</dbReference>
<keyword evidence="2" id="KW-1185">Reference proteome</keyword>
<dbReference type="STRING" id="743718.Isova_2134"/>
<name>F6FQ54_ISOV2</name>
<dbReference type="Pfam" id="PF08002">
    <property type="entry name" value="DUF1697"/>
    <property type="match status" value="1"/>
</dbReference>
<dbReference type="eggNOG" id="COG3797">
    <property type="taxonomic scope" value="Bacteria"/>
</dbReference>
<dbReference type="PANTHER" id="PTHR36439:SF1">
    <property type="entry name" value="DUF1697 DOMAIN-CONTAINING PROTEIN"/>
    <property type="match status" value="1"/>
</dbReference>